<feature type="chain" id="PRO_5026952388" evidence="1">
    <location>
        <begin position="23"/>
        <end position="262"/>
    </location>
</feature>
<comment type="caution">
    <text evidence="2">The sequence shown here is derived from an EMBL/GenBank/DDBJ whole genome shotgun (WGS) entry which is preliminary data.</text>
</comment>
<evidence type="ECO:0000313" key="3">
    <source>
        <dbReference type="Proteomes" id="UP000481033"/>
    </source>
</evidence>
<evidence type="ECO:0000313" key="2">
    <source>
        <dbReference type="EMBL" id="NEZ58562.1"/>
    </source>
</evidence>
<name>A0A6M0RS06_9CYAN</name>
<accession>A0A6M0RS06</accession>
<dbReference type="AlphaFoldDB" id="A0A6M0RS06"/>
<keyword evidence="1" id="KW-0732">Signal</keyword>
<evidence type="ECO:0000256" key="1">
    <source>
        <dbReference type="SAM" id="SignalP"/>
    </source>
</evidence>
<gene>
    <name evidence="2" type="ORF">DXZ20_23525</name>
</gene>
<feature type="signal peptide" evidence="1">
    <location>
        <begin position="1"/>
        <end position="22"/>
    </location>
</feature>
<reference evidence="2 3" key="1">
    <citation type="journal article" date="2020" name="Microb. Ecol.">
        <title>Ecogenomics of the Marine Benthic Filamentous Cyanobacterium Adonisia.</title>
        <authorList>
            <person name="Walter J.M."/>
            <person name="Coutinho F.H."/>
            <person name="Leomil L."/>
            <person name="Hargreaves P.I."/>
            <person name="Campeao M.E."/>
            <person name="Vieira V.V."/>
            <person name="Silva B.S."/>
            <person name="Fistarol G.O."/>
            <person name="Salomon P.S."/>
            <person name="Sawabe T."/>
            <person name="Mino S."/>
            <person name="Hosokawa M."/>
            <person name="Miyashita H."/>
            <person name="Maruyama F."/>
            <person name="van Verk M.C."/>
            <person name="Dutilh B.E."/>
            <person name="Thompson C.C."/>
            <person name="Thompson F.L."/>
        </authorList>
    </citation>
    <scope>NUCLEOTIDE SEQUENCE [LARGE SCALE GENOMIC DNA]</scope>
    <source>
        <strain evidence="2 3">CCMR0081</strain>
    </source>
</reference>
<sequence>MSRNWLLHVAVFPLLLGGVACTQSPEAKVGTLELRANGEDFIRQGFTSKDGWQIEFDHAYTNIQDVVAYQTSPPFNPDADVEITAQTNTVLADAANVDLAEGDATAAPILVKQVETPAGRYNALSWKLVSEGEPSLVLIGTATRDGETIPFEIAMNPSLEFFCGDFIGDERKGILDPEGTADVEATFHFDHLFGDIDIPADEVLNRGALGFDPFAALAQDGVVNVTPEDLEARLTKVEKLQLADIYKGLGHVGEGHCRAEEI</sequence>
<dbReference type="EMBL" id="QXHD01000004">
    <property type="protein sequence ID" value="NEZ58562.1"/>
    <property type="molecule type" value="Genomic_DNA"/>
</dbReference>
<dbReference type="Proteomes" id="UP000481033">
    <property type="component" value="Unassembled WGS sequence"/>
</dbReference>
<organism evidence="2 3">
    <name type="scientific">Adonisia turfae CCMR0081</name>
    <dbReference type="NCBI Taxonomy" id="2292702"/>
    <lineage>
        <taxon>Bacteria</taxon>
        <taxon>Bacillati</taxon>
        <taxon>Cyanobacteriota</taxon>
        <taxon>Adonisia</taxon>
        <taxon>Adonisia turfae</taxon>
    </lineage>
</organism>
<keyword evidence="3" id="KW-1185">Reference proteome</keyword>
<dbReference type="RefSeq" id="WP_163701206.1">
    <property type="nucleotide sequence ID" value="NZ_QXHD01000004.1"/>
</dbReference>
<dbReference type="PROSITE" id="PS51257">
    <property type="entry name" value="PROKAR_LIPOPROTEIN"/>
    <property type="match status" value="1"/>
</dbReference>
<proteinExistence type="predicted"/>
<protein>
    <submittedName>
        <fullName evidence="2">DUF4382 domain-containing protein</fullName>
    </submittedName>
</protein>